<feature type="domain" description="EamA" evidence="7">
    <location>
        <begin position="9"/>
        <end position="121"/>
    </location>
</feature>
<evidence type="ECO:0000256" key="4">
    <source>
        <dbReference type="ARBA" id="ARBA00022989"/>
    </source>
</evidence>
<proteinExistence type="inferred from homology"/>
<dbReference type="GO" id="GO:0022857">
    <property type="term" value="F:transmembrane transporter activity"/>
    <property type="evidence" value="ECO:0007669"/>
    <property type="project" value="InterPro"/>
</dbReference>
<dbReference type="EMBL" id="GBRH01273304">
    <property type="protein sequence ID" value="JAD24591.1"/>
    <property type="molecule type" value="Transcribed_RNA"/>
</dbReference>
<evidence type="ECO:0000256" key="5">
    <source>
        <dbReference type="ARBA" id="ARBA00023136"/>
    </source>
</evidence>
<evidence type="ECO:0000256" key="3">
    <source>
        <dbReference type="ARBA" id="ARBA00022692"/>
    </source>
</evidence>
<keyword evidence="5 6" id="KW-0472">Membrane</keyword>
<comment type="caution">
    <text evidence="6">Lacks conserved residue(s) required for the propagation of feature annotation.</text>
</comment>
<feature type="transmembrane region" description="Helical" evidence="6">
    <location>
        <begin position="104"/>
        <end position="122"/>
    </location>
</feature>
<evidence type="ECO:0000256" key="1">
    <source>
        <dbReference type="ARBA" id="ARBA00004141"/>
    </source>
</evidence>
<evidence type="ECO:0000313" key="8">
    <source>
        <dbReference type="EMBL" id="JAD24591.1"/>
    </source>
</evidence>
<protein>
    <recommendedName>
        <fullName evidence="6">WAT1-related protein</fullName>
    </recommendedName>
</protein>
<dbReference type="PANTHER" id="PTHR31218">
    <property type="entry name" value="WAT1-RELATED PROTEIN"/>
    <property type="match status" value="1"/>
</dbReference>
<dbReference type="InterPro" id="IPR000620">
    <property type="entry name" value="EamA_dom"/>
</dbReference>
<dbReference type="InterPro" id="IPR030184">
    <property type="entry name" value="WAT1-related"/>
</dbReference>
<dbReference type="InterPro" id="IPR037185">
    <property type="entry name" value="EmrE-like"/>
</dbReference>
<name>A0A0A8YEM5_ARUDO</name>
<dbReference type="AlphaFoldDB" id="A0A0A8YEM5"/>
<keyword evidence="4 6" id="KW-1133">Transmembrane helix</keyword>
<feature type="transmembrane region" description="Helical" evidence="6">
    <location>
        <begin position="78"/>
        <end position="98"/>
    </location>
</feature>
<dbReference type="SUPFAM" id="SSF103481">
    <property type="entry name" value="Multidrug resistance efflux transporter EmrE"/>
    <property type="match status" value="1"/>
</dbReference>
<evidence type="ECO:0000256" key="6">
    <source>
        <dbReference type="RuleBase" id="RU363077"/>
    </source>
</evidence>
<reference evidence="8" key="1">
    <citation type="submission" date="2014-09" db="EMBL/GenBank/DDBJ databases">
        <authorList>
            <person name="Magalhaes I.L.F."/>
            <person name="Oliveira U."/>
            <person name="Santos F.R."/>
            <person name="Vidigal T.H.D.A."/>
            <person name="Brescovit A.D."/>
            <person name="Santos A.J."/>
        </authorList>
    </citation>
    <scope>NUCLEOTIDE SEQUENCE</scope>
    <source>
        <tissue evidence="8">Shoot tissue taken approximately 20 cm above the soil surface</tissue>
    </source>
</reference>
<evidence type="ECO:0000256" key="2">
    <source>
        <dbReference type="ARBA" id="ARBA00007635"/>
    </source>
</evidence>
<comment type="subcellular location">
    <subcellularLocation>
        <location evidence="1 6">Membrane</location>
        <topology evidence="1 6">Multi-pass membrane protein</topology>
    </subcellularLocation>
</comment>
<reference evidence="8" key="2">
    <citation type="journal article" date="2015" name="Data Brief">
        <title>Shoot transcriptome of the giant reed, Arundo donax.</title>
        <authorList>
            <person name="Barrero R.A."/>
            <person name="Guerrero F.D."/>
            <person name="Moolhuijzen P."/>
            <person name="Goolsby J.A."/>
            <person name="Tidwell J."/>
            <person name="Bellgard S.E."/>
            <person name="Bellgard M.I."/>
        </authorList>
    </citation>
    <scope>NUCLEOTIDE SEQUENCE</scope>
    <source>
        <tissue evidence="8">Shoot tissue taken approximately 20 cm above the soil surface</tissue>
    </source>
</reference>
<feature type="transmembrane region" description="Helical" evidence="6">
    <location>
        <begin position="43"/>
        <end position="66"/>
    </location>
</feature>
<comment type="similarity">
    <text evidence="2 6">Belongs to the drug/metabolite transporter (DMT) superfamily. Plant drug/metabolite exporter (P-DME) (TC 2.A.7.4) family.</text>
</comment>
<evidence type="ECO:0000259" key="7">
    <source>
        <dbReference type="Pfam" id="PF00892"/>
    </source>
</evidence>
<accession>A0A0A8YEM5</accession>
<dbReference type="GO" id="GO:0016020">
    <property type="term" value="C:membrane"/>
    <property type="evidence" value="ECO:0007669"/>
    <property type="project" value="UniProtKB-SubCell"/>
</dbReference>
<dbReference type="Pfam" id="PF00892">
    <property type="entry name" value="EamA"/>
    <property type="match status" value="1"/>
</dbReference>
<sequence>MQAPICKLHMDPLTLSAWTCFLSTLQSATLAFFLLPDQSAWKIHSLVELSCYIFVGAFGSGVNFFLQSWCISLRGPLYSAMFTPLSTMITTVLAAIFLHEELHIGSSLGGLAIVCGLYVVLWGKAEDERRGRVAAQSKDLAKATTSLDSKLDIEGTLAAPLLADGSGAQEPN</sequence>
<organism evidence="8">
    <name type="scientific">Arundo donax</name>
    <name type="common">Giant reed</name>
    <name type="synonym">Donax arundinaceus</name>
    <dbReference type="NCBI Taxonomy" id="35708"/>
    <lineage>
        <taxon>Eukaryota</taxon>
        <taxon>Viridiplantae</taxon>
        <taxon>Streptophyta</taxon>
        <taxon>Embryophyta</taxon>
        <taxon>Tracheophyta</taxon>
        <taxon>Spermatophyta</taxon>
        <taxon>Magnoliopsida</taxon>
        <taxon>Liliopsida</taxon>
        <taxon>Poales</taxon>
        <taxon>Poaceae</taxon>
        <taxon>PACMAD clade</taxon>
        <taxon>Arundinoideae</taxon>
        <taxon>Arundineae</taxon>
        <taxon>Arundo</taxon>
    </lineage>
</organism>
<keyword evidence="3 6" id="KW-0812">Transmembrane</keyword>